<dbReference type="Gene3D" id="1.10.10.10">
    <property type="entry name" value="Winged helix-like DNA-binding domain superfamily/Winged helix DNA-binding domain"/>
    <property type="match status" value="1"/>
</dbReference>
<accession>A0A1Y4QTJ6</accession>
<sequence>MLLSEKMKQVKLSPAEQNIIQFMQEHPFDLDQYAISQLANQLYVHPSTFIRLAKKLEFDGWLSLRQTFKEEQQYLNARFQQINPNLPFSANDNEMLIASNIAQLESATLMDSFELLTPQKLKTAKNLLKNAKQIKIFGSSGNLMVAKDFMLKMQRLNCPVEMSDVIGETLYQAYNTGPDTCAILISYTGENSAIINIAKMLKKKNTPIIALTSIGDNQLSRHSDCTLFLTTREKLYSKIASFTINTSISYLLDILYSLYFSINYQQNLNHVLEMGEMIDTRQSSSSIMQEDKQKIRYQIQDSFRPN</sequence>
<dbReference type="GO" id="GO:0016853">
    <property type="term" value="F:isomerase activity"/>
    <property type="evidence" value="ECO:0007669"/>
    <property type="project" value="UniProtKB-KW"/>
</dbReference>
<dbReference type="InterPro" id="IPR000281">
    <property type="entry name" value="HTH_RpiR"/>
</dbReference>
<dbReference type="PROSITE" id="PS51464">
    <property type="entry name" value="SIS"/>
    <property type="match status" value="1"/>
</dbReference>
<proteinExistence type="predicted"/>
<dbReference type="AlphaFoldDB" id="A0A1Y4QTJ6"/>
<keyword evidence="3" id="KW-0804">Transcription</keyword>
<dbReference type="EMBL" id="NFLC01000035">
    <property type="protein sequence ID" value="OUQ08231.1"/>
    <property type="molecule type" value="Genomic_DNA"/>
</dbReference>
<keyword evidence="6" id="KW-0413">Isomerase</keyword>
<evidence type="ECO:0000313" key="7">
    <source>
        <dbReference type="Proteomes" id="UP000196074"/>
    </source>
</evidence>
<evidence type="ECO:0000256" key="1">
    <source>
        <dbReference type="ARBA" id="ARBA00023015"/>
    </source>
</evidence>
<dbReference type="SUPFAM" id="SSF53697">
    <property type="entry name" value="SIS domain"/>
    <property type="match status" value="1"/>
</dbReference>
<evidence type="ECO:0000256" key="2">
    <source>
        <dbReference type="ARBA" id="ARBA00023125"/>
    </source>
</evidence>
<dbReference type="InterPro" id="IPR036388">
    <property type="entry name" value="WH-like_DNA-bd_sf"/>
</dbReference>
<reference evidence="7" key="1">
    <citation type="submission" date="2017-04" db="EMBL/GenBank/DDBJ databases">
        <title>Function of individual gut microbiota members based on whole genome sequencing of pure cultures obtained from chicken caecum.</title>
        <authorList>
            <person name="Medvecky M."/>
            <person name="Cejkova D."/>
            <person name="Polansky O."/>
            <person name="Karasova D."/>
            <person name="Kubasova T."/>
            <person name="Cizek A."/>
            <person name="Rychlik I."/>
        </authorList>
    </citation>
    <scope>NUCLEOTIDE SEQUENCE [LARGE SCALE GENOMIC DNA]</scope>
    <source>
        <strain evidence="7">An144</strain>
    </source>
</reference>
<dbReference type="GO" id="GO:0097367">
    <property type="term" value="F:carbohydrate derivative binding"/>
    <property type="evidence" value="ECO:0007669"/>
    <property type="project" value="InterPro"/>
</dbReference>
<dbReference type="InterPro" id="IPR046348">
    <property type="entry name" value="SIS_dom_sf"/>
</dbReference>
<dbReference type="CDD" id="cd05013">
    <property type="entry name" value="SIS_RpiR"/>
    <property type="match status" value="1"/>
</dbReference>
<dbReference type="GO" id="GO:0003700">
    <property type="term" value="F:DNA-binding transcription factor activity"/>
    <property type="evidence" value="ECO:0007669"/>
    <property type="project" value="InterPro"/>
</dbReference>
<dbReference type="InterPro" id="IPR035472">
    <property type="entry name" value="RpiR-like_SIS"/>
</dbReference>
<dbReference type="PANTHER" id="PTHR30514">
    <property type="entry name" value="GLUCOKINASE"/>
    <property type="match status" value="1"/>
</dbReference>
<dbReference type="RefSeq" id="WP_087216152.1">
    <property type="nucleotide sequence ID" value="NZ_JAKUDU010000003.1"/>
</dbReference>
<keyword evidence="2" id="KW-0238">DNA-binding</keyword>
<feature type="domain" description="HTH rpiR-type" evidence="4">
    <location>
        <begin position="1"/>
        <end position="75"/>
    </location>
</feature>
<organism evidence="6 7">
    <name type="scientific">Enterococcus cecorum</name>
    <dbReference type="NCBI Taxonomy" id="44008"/>
    <lineage>
        <taxon>Bacteria</taxon>
        <taxon>Bacillati</taxon>
        <taxon>Bacillota</taxon>
        <taxon>Bacilli</taxon>
        <taxon>Lactobacillales</taxon>
        <taxon>Enterococcaceae</taxon>
        <taxon>Enterococcus</taxon>
    </lineage>
</organism>
<dbReference type="Proteomes" id="UP000196074">
    <property type="component" value="Unassembled WGS sequence"/>
</dbReference>
<dbReference type="PANTHER" id="PTHR30514:SF10">
    <property type="entry name" value="MURR_RPIR FAMILY TRANSCRIPTIONAL REGULATOR"/>
    <property type="match status" value="1"/>
</dbReference>
<dbReference type="InterPro" id="IPR009057">
    <property type="entry name" value="Homeodomain-like_sf"/>
</dbReference>
<dbReference type="Pfam" id="PF01418">
    <property type="entry name" value="HTH_6"/>
    <property type="match status" value="1"/>
</dbReference>
<evidence type="ECO:0000313" key="6">
    <source>
        <dbReference type="EMBL" id="OUQ08231.1"/>
    </source>
</evidence>
<dbReference type="SUPFAM" id="SSF46689">
    <property type="entry name" value="Homeodomain-like"/>
    <property type="match status" value="1"/>
</dbReference>
<comment type="caution">
    <text evidence="6">The sequence shown here is derived from an EMBL/GenBank/DDBJ whole genome shotgun (WGS) entry which is preliminary data.</text>
</comment>
<dbReference type="InterPro" id="IPR001347">
    <property type="entry name" value="SIS_dom"/>
</dbReference>
<dbReference type="Pfam" id="PF01380">
    <property type="entry name" value="SIS"/>
    <property type="match status" value="1"/>
</dbReference>
<dbReference type="PROSITE" id="PS51071">
    <property type="entry name" value="HTH_RPIR"/>
    <property type="match status" value="1"/>
</dbReference>
<dbReference type="InterPro" id="IPR047640">
    <property type="entry name" value="RpiR-like"/>
</dbReference>
<dbReference type="Gene3D" id="3.40.50.10490">
    <property type="entry name" value="Glucose-6-phosphate isomerase like protein, domain 1"/>
    <property type="match status" value="1"/>
</dbReference>
<keyword evidence="1" id="KW-0805">Transcription regulation</keyword>
<protein>
    <submittedName>
        <fullName evidence="6">Sugar isomerase</fullName>
    </submittedName>
</protein>
<feature type="domain" description="SIS" evidence="5">
    <location>
        <begin position="124"/>
        <end position="257"/>
    </location>
</feature>
<evidence type="ECO:0000256" key="3">
    <source>
        <dbReference type="ARBA" id="ARBA00023163"/>
    </source>
</evidence>
<gene>
    <name evidence="6" type="ORF">B5E88_11420</name>
</gene>
<evidence type="ECO:0000259" key="4">
    <source>
        <dbReference type="PROSITE" id="PS51071"/>
    </source>
</evidence>
<name>A0A1Y4QTJ6_9ENTE</name>
<dbReference type="GO" id="GO:1901135">
    <property type="term" value="P:carbohydrate derivative metabolic process"/>
    <property type="evidence" value="ECO:0007669"/>
    <property type="project" value="InterPro"/>
</dbReference>
<evidence type="ECO:0000259" key="5">
    <source>
        <dbReference type="PROSITE" id="PS51464"/>
    </source>
</evidence>
<dbReference type="GO" id="GO:0003677">
    <property type="term" value="F:DNA binding"/>
    <property type="evidence" value="ECO:0007669"/>
    <property type="project" value="UniProtKB-KW"/>
</dbReference>